<sequence length="426" mass="47416">MAAGGDPKPIALQDNEDEDMFYDAYSEEYLINLMSNPNPSLMDLPFRHNPLLAPPPAPALEINKTALLGDPSVLNPHGDTIKEYLKSLRIDDDSLTVDTSDSLSDDINDYIDYTDLGEIGSDNVGDSGVLQASTHVFAENALNVQTGGTSTIPVPAITPTPNISQGVFLCTYCNLLRQLVHANGQEMMRLDLFGGIGYFCHAVIESRRFDGSNELRYQMNLKMEDVKKFIEEYCAARAAGGFVITQDTNADFYQAMNACTTSSQLLMSTLPPRVDIPMSLAMPNESLNVASVPPAVKGKPRRQTNLSAQRKRTRSLTVKDMSELWDLPIEEAARRLRICTTAVKNICRRGEVYRWPRRKLTSLREKVAALKIVVSQSTDAGVRARAEVKIENFENQIDAIYRVRARAEVKIENFENQIDAIYSKAR</sequence>
<accession>A0A8S9KQD1</accession>
<evidence type="ECO:0000256" key="7">
    <source>
        <dbReference type="SAM" id="Coils"/>
    </source>
</evidence>
<keyword evidence="6" id="KW-0539">Nucleus</keyword>
<dbReference type="Pfam" id="PF02042">
    <property type="entry name" value="RWP-RK"/>
    <property type="match status" value="1"/>
</dbReference>
<dbReference type="EMBL" id="QGKW02000717">
    <property type="protein sequence ID" value="KAF2597094.1"/>
    <property type="molecule type" value="Genomic_DNA"/>
</dbReference>
<keyword evidence="4" id="KW-0238">DNA-binding</keyword>
<keyword evidence="5" id="KW-0804">Transcription</keyword>
<proteinExistence type="predicted"/>
<dbReference type="PANTHER" id="PTHR46373:SF34">
    <property type="entry name" value="RWP-RK DOMAIN-CONTAINING PROTEIN"/>
    <property type="match status" value="1"/>
</dbReference>
<dbReference type="InterPro" id="IPR003035">
    <property type="entry name" value="RWP-RK_dom"/>
</dbReference>
<keyword evidence="2" id="KW-0805">Transcription regulation</keyword>
<evidence type="ECO:0000256" key="3">
    <source>
        <dbReference type="ARBA" id="ARBA00023054"/>
    </source>
</evidence>
<name>A0A8S9KQD1_BRACR</name>
<evidence type="ECO:0000256" key="2">
    <source>
        <dbReference type="ARBA" id="ARBA00023015"/>
    </source>
</evidence>
<evidence type="ECO:0000313" key="10">
    <source>
        <dbReference type="Proteomes" id="UP000712281"/>
    </source>
</evidence>
<protein>
    <recommendedName>
        <fullName evidence="8">RWP-RK domain-containing protein</fullName>
    </recommendedName>
</protein>
<comment type="caution">
    <text evidence="9">The sequence shown here is derived from an EMBL/GenBank/DDBJ whole genome shotgun (WGS) entry which is preliminary data.</text>
</comment>
<dbReference type="AlphaFoldDB" id="A0A8S9KQD1"/>
<evidence type="ECO:0000313" key="9">
    <source>
        <dbReference type="EMBL" id="KAF2597094.1"/>
    </source>
</evidence>
<evidence type="ECO:0000256" key="4">
    <source>
        <dbReference type="ARBA" id="ARBA00023125"/>
    </source>
</evidence>
<organism evidence="9 10">
    <name type="scientific">Brassica cretica</name>
    <name type="common">Mustard</name>
    <dbReference type="NCBI Taxonomy" id="69181"/>
    <lineage>
        <taxon>Eukaryota</taxon>
        <taxon>Viridiplantae</taxon>
        <taxon>Streptophyta</taxon>
        <taxon>Embryophyta</taxon>
        <taxon>Tracheophyta</taxon>
        <taxon>Spermatophyta</taxon>
        <taxon>Magnoliopsida</taxon>
        <taxon>eudicotyledons</taxon>
        <taxon>Gunneridae</taxon>
        <taxon>Pentapetalae</taxon>
        <taxon>rosids</taxon>
        <taxon>malvids</taxon>
        <taxon>Brassicales</taxon>
        <taxon>Brassicaceae</taxon>
        <taxon>Brassiceae</taxon>
        <taxon>Brassica</taxon>
    </lineage>
</organism>
<dbReference type="InterPro" id="IPR044607">
    <property type="entry name" value="RKD-like"/>
</dbReference>
<comment type="function">
    <text evidence="1">Putative transcription factor.</text>
</comment>
<dbReference type="GO" id="GO:0003700">
    <property type="term" value="F:DNA-binding transcription factor activity"/>
    <property type="evidence" value="ECO:0007669"/>
    <property type="project" value="InterPro"/>
</dbReference>
<dbReference type="GO" id="GO:0003677">
    <property type="term" value="F:DNA binding"/>
    <property type="evidence" value="ECO:0007669"/>
    <property type="project" value="UniProtKB-KW"/>
</dbReference>
<dbReference type="PANTHER" id="PTHR46373">
    <property type="entry name" value="PROTEIN RKD4"/>
    <property type="match status" value="1"/>
</dbReference>
<evidence type="ECO:0000256" key="1">
    <source>
        <dbReference type="ARBA" id="ARBA00004049"/>
    </source>
</evidence>
<gene>
    <name evidence="9" type="ORF">F2Q68_00007384</name>
</gene>
<evidence type="ECO:0000256" key="5">
    <source>
        <dbReference type="ARBA" id="ARBA00023163"/>
    </source>
</evidence>
<evidence type="ECO:0000259" key="8">
    <source>
        <dbReference type="PROSITE" id="PS51519"/>
    </source>
</evidence>
<feature type="coiled-coil region" evidence="7">
    <location>
        <begin position="383"/>
        <end position="424"/>
    </location>
</feature>
<dbReference type="Proteomes" id="UP000712281">
    <property type="component" value="Unassembled WGS sequence"/>
</dbReference>
<reference evidence="9" key="1">
    <citation type="submission" date="2019-12" db="EMBL/GenBank/DDBJ databases">
        <title>Genome sequencing and annotation of Brassica cretica.</title>
        <authorList>
            <person name="Studholme D.J."/>
            <person name="Sarris P.F."/>
        </authorList>
    </citation>
    <scope>NUCLEOTIDE SEQUENCE</scope>
    <source>
        <strain evidence="9">PFS-001/15</strain>
        <tissue evidence="9">Leaf</tissue>
    </source>
</reference>
<evidence type="ECO:0000256" key="6">
    <source>
        <dbReference type="ARBA" id="ARBA00023242"/>
    </source>
</evidence>
<dbReference type="PROSITE" id="PS51519">
    <property type="entry name" value="RWP_RK"/>
    <property type="match status" value="1"/>
</dbReference>
<feature type="domain" description="RWP-RK" evidence="8">
    <location>
        <begin position="303"/>
        <end position="384"/>
    </location>
</feature>
<keyword evidence="3 7" id="KW-0175">Coiled coil</keyword>